<dbReference type="FunFam" id="3.40.630.10:FF:000020">
    <property type="entry name" value="Carboxypeptidase D"/>
    <property type="match status" value="1"/>
</dbReference>
<keyword evidence="3 13" id="KW-0121">Carboxypeptidase</keyword>
<evidence type="ECO:0000256" key="5">
    <source>
        <dbReference type="ARBA" id="ARBA00022723"/>
    </source>
</evidence>
<dbReference type="SMART" id="SM00631">
    <property type="entry name" value="Zn_pept"/>
    <property type="match status" value="1"/>
</dbReference>
<feature type="active site" description="Proton donor/acceptor" evidence="9">
    <location>
        <position position="291"/>
    </location>
</feature>
<dbReference type="Pfam" id="PF00246">
    <property type="entry name" value="Peptidase_M14"/>
    <property type="match status" value="1"/>
</dbReference>
<evidence type="ECO:0000313" key="13">
    <source>
        <dbReference type="EMBL" id="AMO02547.1"/>
    </source>
</evidence>
<feature type="region of interest" description="Disordered" evidence="10">
    <location>
        <begin position="405"/>
        <end position="425"/>
    </location>
</feature>
<dbReference type="Gene3D" id="3.40.630.10">
    <property type="entry name" value="Zn peptidases"/>
    <property type="match status" value="1"/>
</dbReference>
<keyword evidence="7" id="KW-0862">Zinc</keyword>
<feature type="domain" description="Peptidase M14" evidence="12">
    <location>
        <begin position="25"/>
        <end position="321"/>
    </location>
</feature>
<dbReference type="InterPro" id="IPR057247">
    <property type="entry name" value="CARBOXYPEPT_ZN_2"/>
</dbReference>
<evidence type="ECO:0000256" key="10">
    <source>
        <dbReference type="SAM" id="MobiDB-lite"/>
    </source>
</evidence>
<feature type="chain" id="PRO_5013227035" evidence="11">
    <location>
        <begin position="21"/>
        <end position="440"/>
    </location>
</feature>
<evidence type="ECO:0000256" key="4">
    <source>
        <dbReference type="ARBA" id="ARBA00022670"/>
    </source>
</evidence>
<protein>
    <submittedName>
        <fullName evidence="13">Carboxypeptidase M</fullName>
    </submittedName>
</protein>
<dbReference type="AlphaFoldDB" id="A0A1S5QN47"/>
<reference evidence="13" key="1">
    <citation type="submission" date="2015-04" db="EMBL/GenBank/DDBJ databases">
        <title>Proteases from Tityus serrulatus venom gland: venom proteases and peptide maturation.</title>
        <authorList>
            <person name="Carmo A.O."/>
            <person name="Martins A.P.V."/>
            <person name="Oliveira-Mendes B.B.R."/>
            <person name="Horta C.C.R."/>
            <person name="Dantas A.E."/>
            <person name="Kalapothakis E."/>
        </authorList>
    </citation>
    <scope>NUCLEOTIDE SEQUENCE</scope>
</reference>
<feature type="signal peptide" evidence="11">
    <location>
        <begin position="1"/>
        <end position="20"/>
    </location>
</feature>
<dbReference type="InterPro" id="IPR050753">
    <property type="entry name" value="Peptidase_M14_domain"/>
</dbReference>
<dbReference type="CDD" id="cd03858">
    <property type="entry name" value="M14_CP_N-E_like"/>
    <property type="match status" value="1"/>
</dbReference>
<evidence type="ECO:0000256" key="9">
    <source>
        <dbReference type="PROSITE-ProRule" id="PRU01379"/>
    </source>
</evidence>
<dbReference type="GO" id="GO:0006518">
    <property type="term" value="P:peptide metabolic process"/>
    <property type="evidence" value="ECO:0007669"/>
    <property type="project" value="TreeGrafter"/>
</dbReference>
<evidence type="ECO:0000256" key="1">
    <source>
        <dbReference type="ARBA" id="ARBA00001947"/>
    </source>
</evidence>
<comment type="cofactor">
    <cofactor evidence="1">
        <name>Zn(2+)</name>
        <dbReference type="ChEBI" id="CHEBI:29105"/>
    </cofactor>
</comment>
<evidence type="ECO:0000256" key="6">
    <source>
        <dbReference type="ARBA" id="ARBA00022801"/>
    </source>
</evidence>
<dbReference type="GO" id="GO:0016485">
    <property type="term" value="P:protein processing"/>
    <property type="evidence" value="ECO:0007669"/>
    <property type="project" value="TreeGrafter"/>
</dbReference>
<dbReference type="EMBL" id="KR068530">
    <property type="protein sequence ID" value="AMO02547.1"/>
    <property type="molecule type" value="mRNA"/>
</dbReference>
<evidence type="ECO:0000256" key="2">
    <source>
        <dbReference type="ARBA" id="ARBA00005988"/>
    </source>
</evidence>
<organism evidence="13">
    <name type="scientific">Tityus serrulatus</name>
    <name type="common">Brazilian yellow scorpion</name>
    <dbReference type="NCBI Taxonomy" id="6887"/>
    <lineage>
        <taxon>Eukaryota</taxon>
        <taxon>Metazoa</taxon>
        <taxon>Ecdysozoa</taxon>
        <taxon>Arthropoda</taxon>
        <taxon>Chelicerata</taxon>
        <taxon>Arachnida</taxon>
        <taxon>Scorpiones</taxon>
        <taxon>Buthida</taxon>
        <taxon>Buthoidea</taxon>
        <taxon>Buthidae</taxon>
        <taxon>Tityus</taxon>
    </lineage>
</organism>
<dbReference type="InterPro" id="IPR008969">
    <property type="entry name" value="CarboxyPept-like_regulatory"/>
</dbReference>
<keyword evidence="11" id="KW-0732">Signal</keyword>
<keyword evidence="8" id="KW-0325">Glycoprotein</keyword>
<name>A0A1S5QN47_TITSE</name>
<dbReference type="PROSITE" id="PS52035">
    <property type="entry name" value="PEPTIDASE_M14"/>
    <property type="match status" value="1"/>
</dbReference>
<dbReference type="Gene3D" id="2.60.40.1120">
    <property type="entry name" value="Carboxypeptidase-like, regulatory domain"/>
    <property type="match status" value="1"/>
</dbReference>
<sequence>MKFGFSTLILLCTLKMLVYGQLQFTYHNYVKMTSFLQEIARKFPDITQLQTIGKSVQGRELWVMRISKYAKVERPLLVPNAKYVANMHGNEAVGREMMLHLIAYLVNNYPNDKYVSALLNNTVIHIMPSMNPDGFELSKEGECSSGQGRYNARGYDLNRNFPDIFKTNNKKMQPETMYIKRWIEENNFILSGNLHGGALVASYPYDNLPNSIQTKFTYYSHPSPTPDDDVFRHLALVYSVTHKDMHLGIACHDNTPRFSNGTTNGAAWYPLTGGMQDFNYVWGGCMEITLEISCCKYPYWQRLRSFWNDNKRPLLKFIGEVHRGVKGMVNDINRNPIPNTNLQIKRRNMSFRTTKNGEFWRILLPGTYVMEASREGYRPTEIEFTVNDHSVTVINLTLYEMSKAEKIPRPTRRHGKPLRYSPSGSRIYYRRQRPGSRITA</sequence>
<evidence type="ECO:0000256" key="7">
    <source>
        <dbReference type="ARBA" id="ARBA00022833"/>
    </source>
</evidence>
<dbReference type="CDD" id="cd11308">
    <property type="entry name" value="Peptidase_M14NE-CP-C_like"/>
    <property type="match status" value="1"/>
</dbReference>
<dbReference type="GO" id="GO:0005615">
    <property type="term" value="C:extracellular space"/>
    <property type="evidence" value="ECO:0007669"/>
    <property type="project" value="TreeGrafter"/>
</dbReference>
<dbReference type="PANTHER" id="PTHR11532">
    <property type="entry name" value="PROTEASE M14 CARBOXYPEPTIDASE"/>
    <property type="match status" value="1"/>
</dbReference>
<dbReference type="SUPFAM" id="SSF49464">
    <property type="entry name" value="Carboxypeptidase regulatory domain-like"/>
    <property type="match status" value="1"/>
</dbReference>
<dbReference type="Pfam" id="PF13620">
    <property type="entry name" value="CarboxypepD_reg"/>
    <property type="match status" value="1"/>
</dbReference>
<proteinExistence type="evidence at transcript level"/>
<accession>A0A1S5QN47</accession>
<keyword evidence="4" id="KW-0645">Protease</keyword>
<dbReference type="GO" id="GO:0004181">
    <property type="term" value="F:metallocarboxypeptidase activity"/>
    <property type="evidence" value="ECO:0007669"/>
    <property type="project" value="InterPro"/>
</dbReference>
<evidence type="ECO:0000256" key="3">
    <source>
        <dbReference type="ARBA" id="ARBA00022645"/>
    </source>
</evidence>
<dbReference type="PRINTS" id="PR00765">
    <property type="entry name" value="CRBOXYPTASEA"/>
</dbReference>
<dbReference type="SUPFAM" id="SSF53187">
    <property type="entry name" value="Zn-dependent exopeptidases"/>
    <property type="match status" value="1"/>
</dbReference>
<evidence type="ECO:0000256" key="11">
    <source>
        <dbReference type="SAM" id="SignalP"/>
    </source>
</evidence>
<evidence type="ECO:0000259" key="12">
    <source>
        <dbReference type="PROSITE" id="PS52035"/>
    </source>
</evidence>
<dbReference type="PROSITE" id="PS00133">
    <property type="entry name" value="CARBOXYPEPT_ZN_2"/>
    <property type="match status" value="1"/>
</dbReference>
<keyword evidence="6" id="KW-0378">Hydrolase</keyword>
<evidence type="ECO:0000256" key="8">
    <source>
        <dbReference type="ARBA" id="ARBA00023180"/>
    </source>
</evidence>
<dbReference type="PANTHER" id="PTHR11532:SF84">
    <property type="entry name" value="CARBOXYPEPTIDASE M"/>
    <property type="match status" value="1"/>
</dbReference>
<dbReference type="GO" id="GO:0008270">
    <property type="term" value="F:zinc ion binding"/>
    <property type="evidence" value="ECO:0007669"/>
    <property type="project" value="InterPro"/>
</dbReference>
<comment type="similarity">
    <text evidence="2 9">Belongs to the peptidase M14 family.</text>
</comment>
<keyword evidence="5" id="KW-0479">Metal-binding</keyword>
<dbReference type="InterPro" id="IPR000834">
    <property type="entry name" value="Peptidase_M14"/>
</dbReference>